<dbReference type="EMBL" id="GG684817">
    <property type="protein sequence ID" value="EER00659.1"/>
    <property type="molecule type" value="Genomic_DNA"/>
</dbReference>
<feature type="non-terminal residue" evidence="1">
    <location>
        <position position="114"/>
    </location>
</feature>
<keyword evidence="2" id="KW-1185">Reference proteome</keyword>
<dbReference type="GeneID" id="9043783"/>
<dbReference type="AlphaFoldDB" id="C5LRJ6"/>
<evidence type="ECO:0000313" key="2">
    <source>
        <dbReference type="Proteomes" id="UP000007800"/>
    </source>
</evidence>
<organism evidence="2">
    <name type="scientific">Perkinsus marinus (strain ATCC 50983 / TXsc)</name>
    <dbReference type="NCBI Taxonomy" id="423536"/>
    <lineage>
        <taxon>Eukaryota</taxon>
        <taxon>Sar</taxon>
        <taxon>Alveolata</taxon>
        <taxon>Perkinsozoa</taxon>
        <taxon>Perkinsea</taxon>
        <taxon>Perkinsida</taxon>
        <taxon>Perkinsidae</taxon>
        <taxon>Perkinsus</taxon>
    </lineage>
</organism>
<dbReference type="InParanoid" id="C5LRJ6"/>
<dbReference type="RefSeq" id="XP_002767941.1">
    <property type="nucleotide sequence ID" value="XM_002767895.1"/>
</dbReference>
<protein>
    <submittedName>
        <fullName evidence="1">Uncharacterized protein</fullName>
    </submittedName>
</protein>
<sequence length="114" mass="12877">AHPGDVENVLRAKRLVGDTTPISRVDRCRFIRRVIGDGDETAERVKHVIASYRKADSVALENAQRSGQPISYSKAEATTPIVTKRLLKVAQRQIIHLRNKCCEDNLDDPPYRKI</sequence>
<evidence type="ECO:0000313" key="1">
    <source>
        <dbReference type="EMBL" id="EER00659.1"/>
    </source>
</evidence>
<gene>
    <name evidence="1" type="ORF">Pmar_PMAR019810</name>
</gene>
<dbReference type="Proteomes" id="UP000007800">
    <property type="component" value="Unassembled WGS sequence"/>
</dbReference>
<feature type="non-terminal residue" evidence="1">
    <location>
        <position position="1"/>
    </location>
</feature>
<name>C5LRJ6_PERM5</name>
<reference evidence="1 2" key="1">
    <citation type="submission" date="2008-07" db="EMBL/GenBank/DDBJ databases">
        <authorList>
            <person name="El-Sayed N."/>
            <person name="Caler E."/>
            <person name="Inman J."/>
            <person name="Amedeo P."/>
            <person name="Hass B."/>
            <person name="Wortman J."/>
        </authorList>
    </citation>
    <scope>NUCLEOTIDE SEQUENCE [LARGE SCALE GENOMIC DNA]</scope>
    <source>
        <strain evidence="2">ATCC 50983 / TXsc</strain>
    </source>
</reference>
<proteinExistence type="predicted"/>
<accession>C5LRJ6</accession>
<dbReference type="OrthoDB" id="445314at2759"/>